<evidence type="ECO:0000313" key="9">
    <source>
        <dbReference type="EMBL" id="SFD42622.1"/>
    </source>
</evidence>
<protein>
    <recommendedName>
        <fullName evidence="3">prolyl oligopeptidase</fullName>
        <ecNumber evidence="3">3.4.21.26</ecNumber>
    </recommendedName>
</protein>
<dbReference type="GO" id="GO:0070012">
    <property type="term" value="F:oligopeptidase activity"/>
    <property type="evidence" value="ECO:0007669"/>
    <property type="project" value="TreeGrafter"/>
</dbReference>
<proteinExistence type="inferred from homology"/>
<dbReference type="InterPro" id="IPR001375">
    <property type="entry name" value="Peptidase_S9_cat"/>
</dbReference>
<dbReference type="Pfam" id="PF02897">
    <property type="entry name" value="Peptidase_S9_N"/>
    <property type="match status" value="1"/>
</dbReference>
<dbReference type="SUPFAM" id="SSF50993">
    <property type="entry name" value="Peptidase/esterase 'gauge' domain"/>
    <property type="match status" value="1"/>
</dbReference>
<organism evidence="9 10">
    <name type="scientific">Klenkia taihuensis</name>
    <dbReference type="NCBI Taxonomy" id="1225127"/>
    <lineage>
        <taxon>Bacteria</taxon>
        <taxon>Bacillati</taxon>
        <taxon>Actinomycetota</taxon>
        <taxon>Actinomycetes</taxon>
        <taxon>Geodermatophilales</taxon>
        <taxon>Geodermatophilaceae</taxon>
        <taxon>Klenkia</taxon>
    </lineage>
</organism>
<dbReference type="PROSITE" id="PS00708">
    <property type="entry name" value="PRO_ENDOPEP_SER"/>
    <property type="match status" value="1"/>
</dbReference>
<feature type="domain" description="Peptidase S9A N-terminal" evidence="8">
    <location>
        <begin position="15"/>
        <end position="411"/>
    </location>
</feature>
<dbReference type="STRING" id="1225127.SAMN05661030_3298"/>
<gene>
    <name evidence="9" type="ORF">SAMN05661030_3298</name>
</gene>
<dbReference type="SUPFAM" id="SSF53474">
    <property type="entry name" value="alpha/beta-Hydrolases"/>
    <property type="match status" value="1"/>
</dbReference>
<keyword evidence="6" id="KW-0720">Serine protease</keyword>
<comment type="catalytic activity">
    <reaction evidence="1">
        <text>Hydrolysis of Pro-|-Xaa &gt;&gt; Ala-|-Xaa in oligopeptides.</text>
        <dbReference type="EC" id="3.4.21.26"/>
    </reaction>
</comment>
<dbReference type="RefSeq" id="WP_091561736.1">
    <property type="nucleotide sequence ID" value="NZ_BNAC01000005.1"/>
</dbReference>
<dbReference type="Pfam" id="PF00326">
    <property type="entry name" value="Peptidase_S9"/>
    <property type="match status" value="1"/>
</dbReference>
<dbReference type="GO" id="GO:0004252">
    <property type="term" value="F:serine-type endopeptidase activity"/>
    <property type="evidence" value="ECO:0007669"/>
    <property type="project" value="UniProtKB-EC"/>
</dbReference>
<feature type="domain" description="Peptidase S9 prolyl oligopeptidase catalytic" evidence="7">
    <location>
        <begin position="479"/>
        <end position="689"/>
    </location>
</feature>
<dbReference type="InterPro" id="IPR023302">
    <property type="entry name" value="Pept_S9A_N"/>
</dbReference>
<dbReference type="GO" id="GO:0006508">
    <property type="term" value="P:proteolysis"/>
    <property type="evidence" value="ECO:0007669"/>
    <property type="project" value="UniProtKB-KW"/>
</dbReference>
<dbReference type="InterPro" id="IPR002471">
    <property type="entry name" value="Pept_S9_AS"/>
</dbReference>
<accession>A0A1I1S8E0</accession>
<dbReference type="Gene3D" id="2.130.10.120">
    <property type="entry name" value="Prolyl oligopeptidase, N-terminal domain"/>
    <property type="match status" value="1"/>
</dbReference>
<evidence type="ECO:0000313" key="10">
    <source>
        <dbReference type="Proteomes" id="UP000199022"/>
    </source>
</evidence>
<dbReference type="PANTHER" id="PTHR42881">
    <property type="entry name" value="PROLYL ENDOPEPTIDASE"/>
    <property type="match status" value="1"/>
</dbReference>
<evidence type="ECO:0000256" key="3">
    <source>
        <dbReference type="ARBA" id="ARBA00011897"/>
    </source>
</evidence>
<dbReference type="Proteomes" id="UP000199022">
    <property type="component" value="Unassembled WGS sequence"/>
</dbReference>
<name>A0A1I1S8E0_9ACTN</name>
<dbReference type="PRINTS" id="PR00862">
    <property type="entry name" value="PROLIGOPTASE"/>
</dbReference>
<dbReference type="EMBL" id="FOMD01000004">
    <property type="protein sequence ID" value="SFD42622.1"/>
    <property type="molecule type" value="Genomic_DNA"/>
</dbReference>
<dbReference type="GO" id="GO:0005829">
    <property type="term" value="C:cytosol"/>
    <property type="evidence" value="ECO:0007669"/>
    <property type="project" value="TreeGrafter"/>
</dbReference>
<dbReference type="InterPro" id="IPR002470">
    <property type="entry name" value="Peptidase_S9A"/>
</dbReference>
<evidence type="ECO:0000256" key="4">
    <source>
        <dbReference type="ARBA" id="ARBA00022670"/>
    </source>
</evidence>
<sequence>MSTRPDPALAPRLDLVEDLHGHLVADPYRWLEDPADPRTQAWAADQDRYADEVLADLPARAAFADRLGELVRSGAVGIPVWRAGRAFSTRRDPGQEHAVLRVREADGTQRVLVDPMALDAAGTTTLDAWSPSWEGTRLAYQVSVGGDEESLLHVLDVVTGELLDGPVDRCRYSPVAWLPGGEELFYVRRLAPDQVPAGEEQFHRRVFRHRVGADPATDVLVHGEGLDPTNYYGVRVSADGRWLVVSASAGTAPRDDVWVADLACDGVLRPLQVGVDAQTSAWVARDGRLWLFTDRDAPRGRLAVADPADPDSWAPERWQDVVPESDGAVLSDVALVDAPDGGHRVLAVHAVDATDRLSVWAADGSGRLSDVTVPPGSVAGVSAPPEGGTTAWVGFTDHATPPSVLVWDAARPGELAPWEQAPVAGAVPPVVVTETHATSADGTPVHLFVLSLEAAPSGPRPTVLYGYGGFGVPLTPGYSAQALAWVAAGGVWAVANLRGGSEHGEEWHRAGMRERKQNVFDDFAAAGEHLVAQGWTAPDRLGVLGGSNGGLLVGTTTTQRPDLVAAVVCSAPLLDMVRYELFGLGRTWNDEYGTAADPEELGWLLGYSPYHHVVEGTAYPAVLFTTFESDTRVDPLHARKLAAALQHATSSGAPVVLRREVAVGHGARAVSRTVGLAADQLAFLAHATGLDVR</sequence>
<evidence type="ECO:0000256" key="6">
    <source>
        <dbReference type="ARBA" id="ARBA00022825"/>
    </source>
</evidence>
<dbReference type="OrthoDB" id="9801421at2"/>
<keyword evidence="5" id="KW-0378">Hydrolase</keyword>
<evidence type="ECO:0000259" key="8">
    <source>
        <dbReference type="Pfam" id="PF02897"/>
    </source>
</evidence>
<comment type="similarity">
    <text evidence="2">Belongs to the peptidase S9A family.</text>
</comment>
<keyword evidence="4" id="KW-0645">Protease</keyword>
<evidence type="ECO:0000256" key="2">
    <source>
        <dbReference type="ARBA" id="ARBA00005228"/>
    </source>
</evidence>
<dbReference type="Gene3D" id="3.40.50.1820">
    <property type="entry name" value="alpha/beta hydrolase"/>
    <property type="match status" value="1"/>
</dbReference>
<dbReference type="AlphaFoldDB" id="A0A1I1S8E0"/>
<keyword evidence="10" id="KW-1185">Reference proteome</keyword>
<dbReference type="EC" id="3.4.21.26" evidence="3"/>
<reference evidence="10" key="1">
    <citation type="submission" date="2016-10" db="EMBL/GenBank/DDBJ databases">
        <authorList>
            <person name="Varghese N."/>
            <person name="Submissions S."/>
        </authorList>
    </citation>
    <scope>NUCLEOTIDE SEQUENCE [LARGE SCALE GENOMIC DNA]</scope>
    <source>
        <strain evidence="10">DSM 45962</strain>
    </source>
</reference>
<dbReference type="InterPro" id="IPR051167">
    <property type="entry name" value="Prolyl_oligopep/macrocyclase"/>
</dbReference>
<evidence type="ECO:0000256" key="1">
    <source>
        <dbReference type="ARBA" id="ARBA00001070"/>
    </source>
</evidence>
<dbReference type="InterPro" id="IPR029058">
    <property type="entry name" value="AB_hydrolase_fold"/>
</dbReference>
<dbReference type="PANTHER" id="PTHR42881:SF2">
    <property type="entry name" value="PROLYL ENDOPEPTIDASE"/>
    <property type="match status" value="1"/>
</dbReference>
<evidence type="ECO:0000256" key="5">
    <source>
        <dbReference type="ARBA" id="ARBA00022801"/>
    </source>
</evidence>
<evidence type="ECO:0000259" key="7">
    <source>
        <dbReference type="Pfam" id="PF00326"/>
    </source>
</evidence>